<sequence>MPEEQPADLKRGKNQCQKDAYEFTRLQGIRKEDKLFISFQRKEEEYDAAMDAQTLLQQENEQMVSSFPDNNKLALTFFNSCQIHPTFTQQDKNLAV</sequence>
<organism evidence="1 2">
    <name type="scientific">Willisornis vidua</name>
    <name type="common">Xingu scale-backed antbird</name>
    <dbReference type="NCBI Taxonomy" id="1566151"/>
    <lineage>
        <taxon>Eukaryota</taxon>
        <taxon>Metazoa</taxon>
        <taxon>Chordata</taxon>
        <taxon>Craniata</taxon>
        <taxon>Vertebrata</taxon>
        <taxon>Euteleostomi</taxon>
        <taxon>Archelosauria</taxon>
        <taxon>Archosauria</taxon>
        <taxon>Dinosauria</taxon>
        <taxon>Saurischia</taxon>
        <taxon>Theropoda</taxon>
        <taxon>Coelurosauria</taxon>
        <taxon>Aves</taxon>
        <taxon>Neognathae</taxon>
        <taxon>Neoaves</taxon>
        <taxon>Telluraves</taxon>
        <taxon>Australaves</taxon>
        <taxon>Passeriformes</taxon>
        <taxon>Thamnophilidae</taxon>
        <taxon>Willisornis</taxon>
    </lineage>
</organism>
<dbReference type="Proteomes" id="UP001145742">
    <property type="component" value="Unassembled WGS sequence"/>
</dbReference>
<reference evidence="1" key="1">
    <citation type="submission" date="2019-10" db="EMBL/GenBank/DDBJ databases">
        <authorList>
            <person name="Soares A.E.R."/>
            <person name="Aleixo A."/>
            <person name="Schneider P."/>
            <person name="Miyaki C.Y."/>
            <person name="Schneider M.P."/>
            <person name="Mello C."/>
            <person name="Vasconcelos A.T.R."/>
        </authorList>
    </citation>
    <scope>NUCLEOTIDE SEQUENCE</scope>
    <source>
        <tissue evidence="1">Muscle</tissue>
    </source>
</reference>
<gene>
    <name evidence="1" type="ORF">WISP_43259</name>
</gene>
<name>A0ABQ9DGA0_9PASS</name>
<protein>
    <submittedName>
        <fullName evidence="1">Uncharacterized protein</fullName>
    </submittedName>
</protein>
<accession>A0ABQ9DGA0</accession>
<keyword evidence="2" id="KW-1185">Reference proteome</keyword>
<evidence type="ECO:0000313" key="2">
    <source>
        <dbReference type="Proteomes" id="UP001145742"/>
    </source>
</evidence>
<proteinExistence type="predicted"/>
<dbReference type="EMBL" id="WHWB01033218">
    <property type="protein sequence ID" value="KAJ7421336.1"/>
    <property type="molecule type" value="Genomic_DNA"/>
</dbReference>
<comment type="caution">
    <text evidence="1">The sequence shown here is derived from an EMBL/GenBank/DDBJ whole genome shotgun (WGS) entry which is preliminary data.</text>
</comment>
<evidence type="ECO:0000313" key="1">
    <source>
        <dbReference type="EMBL" id="KAJ7421336.1"/>
    </source>
</evidence>